<dbReference type="AlphaFoldDB" id="A0AAD1RSD8"/>
<keyword evidence="2" id="KW-1185">Reference proteome</keyword>
<sequence length="123" mass="13389">MDKHFLAGGETSLDTGAFLEFMEMDRASTRAASPSEEELQRRLQAALSQYDGPFLTKGELDRSVGISGTMLLRSNLQQSLSVMVELEEYTTTPAEALALSQSAAGLCAQLAMTLELKSREINL</sequence>
<accession>A0AAD1RSD8</accession>
<name>A0AAD1RSD8_PELCU</name>
<dbReference type="Proteomes" id="UP001295444">
    <property type="component" value="Chromosome 03"/>
</dbReference>
<proteinExistence type="predicted"/>
<evidence type="ECO:0000313" key="2">
    <source>
        <dbReference type="Proteomes" id="UP001295444"/>
    </source>
</evidence>
<dbReference type="EMBL" id="OW240914">
    <property type="protein sequence ID" value="CAH2277326.1"/>
    <property type="molecule type" value="Genomic_DNA"/>
</dbReference>
<gene>
    <name evidence="1" type="ORF">PECUL_23A061430</name>
</gene>
<reference evidence="1" key="1">
    <citation type="submission" date="2022-03" db="EMBL/GenBank/DDBJ databases">
        <authorList>
            <person name="Alioto T."/>
            <person name="Alioto T."/>
            <person name="Gomez Garrido J."/>
        </authorList>
    </citation>
    <scope>NUCLEOTIDE SEQUENCE</scope>
</reference>
<organism evidence="1 2">
    <name type="scientific">Pelobates cultripes</name>
    <name type="common">Western spadefoot toad</name>
    <dbReference type="NCBI Taxonomy" id="61616"/>
    <lineage>
        <taxon>Eukaryota</taxon>
        <taxon>Metazoa</taxon>
        <taxon>Chordata</taxon>
        <taxon>Craniata</taxon>
        <taxon>Vertebrata</taxon>
        <taxon>Euteleostomi</taxon>
        <taxon>Amphibia</taxon>
        <taxon>Batrachia</taxon>
        <taxon>Anura</taxon>
        <taxon>Pelobatoidea</taxon>
        <taxon>Pelobatidae</taxon>
        <taxon>Pelobates</taxon>
    </lineage>
</organism>
<evidence type="ECO:0000313" key="1">
    <source>
        <dbReference type="EMBL" id="CAH2277326.1"/>
    </source>
</evidence>
<protein>
    <submittedName>
        <fullName evidence="1">Uncharacterized protein</fullName>
    </submittedName>
</protein>